<reference evidence="1" key="1">
    <citation type="submission" date="2019-08" db="EMBL/GenBank/DDBJ databases">
        <authorList>
            <person name="Kucharzyk K."/>
            <person name="Murdoch R.W."/>
            <person name="Higgins S."/>
            <person name="Loffler F."/>
        </authorList>
    </citation>
    <scope>NUCLEOTIDE SEQUENCE</scope>
</reference>
<accession>A0A644YF82</accession>
<organism evidence="1">
    <name type="scientific">bioreactor metagenome</name>
    <dbReference type="NCBI Taxonomy" id="1076179"/>
    <lineage>
        <taxon>unclassified sequences</taxon>
        <taxon>metagenomes</taxon>
        <taxon>ecological metagenomes</taxon>
    </lineage>
</organism>
<sequence>MALFAFDILINQFFCLFKFIVRNHLLNNLLTESFNLQVFFNYPLRSLSIISFLVKVDFAFQNLFSLIGTFIRKFIKQLILHDNIGFRISIFRQIHNQIIKHAHRSSVIFVLSDLLFAISQKFFRCHTTIFVCFFKNTEWLIQIIFTDISIQINIDSSRPVCILFNTGFRYQDCFRIIALFDILSRLL</sequence>
<evidence type="ECO:0000313" key="1">
    <source>
        <dbReference type="EMBL" id="MPM27245.1"/>
    </source>
</evidence>
<name>A0A644YF82_9ZZZZ</name>
<gene>
    <name evidence="1" type="ORF">SDC9_73755</name>
</gene>
<dbReference type="EMBL" id="VSSQ01004942">
    <property type="protein sequence ID" value="MPM27245.1"/>
    <property type="molecule type" value="Genomic_DNA"/>
</dbReference>
<proteinExistence type="predicted"/>
<comment type="caution">
    <text evidence="1">The sequence shown here is derived from an EMBL/GenBank/DDBJ whole genome shotgun (WGS) entry which is preliminary data.</text>
</comment>
<protein>
    <submittedName>
        <fullName evidence="1">Uncharacterized protein</fullName>
    </submittedName>
</protein>
<dbReference type="AlphaFoldDB" id="A0A644YF82"/>